<feature type="region of interest" description="Disordered" evidence="1">
    <location>
        <begin position="490"/>
        <end position="523"/>
    </location>
</feature>
<dbReference type="InterPro" id="IPR026947">
    <property type="entry name" value="UBN_middle_dom"/>
</dbReference>
<feature type="compositionally biased region" description="Low complexity" evidence="1">
    <location>
        <begin position="872"/>
        <end position="888"/>
    </location>
</feature>
<feature type="compositionally biased region" description="Low complexity" evidence="1">
    <location>
        <begin position="782"/>
        <end position="805"/>
    </location>
</feature>
<feature type="compositionally biased region" description="Polar residues" evidence="1">
    <location>
        <begin position="333"/>
        <end position="359"/>
    </location>
</feature>
<keyword evidence="4" id="KW-1185">Reference proteome</keyword>
<accession>A0A5N5T454</accession>
<feature type="compositionally biased region" description="Low complexity" evidence="1">
    <location>
        <begin position="367"/>
        <end position="379"/>
    </location>
</feature>
<feature type="compositionally biased region" description="Polar residues" evidence="1">
    <location>
        <begin position="442"/>
        <end position="459"/>
    </location>
</feature>
<proteinExistence type="predicted"/>
<sequence>MNEFFVLCRVLSSENVQKRRKRPEIMTENRKGLKLLKGSSDSDSEDEKGEQLEKGIENKDEEQIGENEEEICASNDNEANLSDDNERESILPSDLPQDIVAVIDKLKEVGKNTKASSQKFFTDAVNKMLLSIELKLFRYGGRKKNLIYNHLSEHLPCGTQTLVKRAKNLLVEKLEERLKGPTTRLKEAIEKAMPPLLEAYALECQKLAEYKGEEQESGEDTPEGESSKKPKLPRRKFEFTVEIRELLCEVVKVRCQGWHMVKKRSETPEEHVRNFIESHLKDLWPKGWISSKVLYKESQSAHSLITMKNTKVQSVNPKKLTVLGGGIVSNAIPSMQAPSEPNSANSKPGQSNSNISTSCAEKEGKENVSQSSVSKSSENIVLKPSPPKEAETKLLKVDDTSIYKSVSKQSHEILKESSSNSQVIKSNITIESTPPKDVTKIGNENLSSISPVSESSQRSFHGFESPSKPLDKHKNINDFISRQSLFDSDKKQTKNLLESSSESSPIREGKPPKPSLTATALPKISLANSNPVSKDHLKGFMDRLDASKTKDDKKTITCITIKSVEKINEAVNVKKDDHRVVDSKCKVLEEKFKKREKKDEDKILNLVIKEKELKNSYGEMRNNLHSDYEKEKILSSAKSDNRLNIESHSKSNFESENSKNFTLEQEMDHVMNELLQISKKKSLEANVDEQVNEKITSHANLGKESYKSYIREKEVANKSSKSQHQVKIDNIHSSQNNQFSSVCSNSSRSLLVTPSKTSPYSSEVSEEKNYHKPITSEHSSHSIHSSNVLSSSNLCGRSNSSSKSSHFLHQPALDSATSQNSSAAIQKNINYLQGKSKIDTCMKSSVSKEVCAEKNQSHKPKSQNINQQGYTPPSIDPSKSSHKSSIPSQTEKVSRTEQKASNFSSPTQSSSVSHRSSSSTSSSQSKAKQRSESYSASATLPLIGNLTPEQEEEIMQQMKPGGYFSGIPPGDILKLVSQQALYQGSNAPSGSSKKPSQF</sequence>
<comment type="caution">
    <text evidence="3">The sequence shown here is derived from an EMBL/GenBank/DDBJ whole genome shotgun (WGS) entry which is preliminary data.</text>
</comment>
<feature type="region of interest" description="Disordered" evidence="1">
    <location>
        <begin position="749"/>
        <end position="820"/>
    </location>
</feature>
<dbReference type="GO" id="GO:0005634">
    <property type="term" value="C:nucleus"/>
    <property type="evidence" value="ECO:0007669"/>
    <property type="project" value="TreeGrafter"/>
</dbReference>
<organism evidence="3 4">
    <name type="scientific">Armadillidium nasatum</name>
    <dbReference type="NCBI Taxonomy" id="96803"/>
    <lineage>
        <taxon>Eukaryota</taxon>
        <taxon>Metazoa</taxon>
        <taxon>Ecdysozoa</taxon>
        <taxon>Arthropoda</taxon>
        <taxon>Crustacea</taxon>
        <taxon>Multicrustacea</taxon>
        <taxon>Malacostraca</taxon>
        <taxon>Eumalacostraca</taxon>
        <taxon>Peracarida</taxon>
        <taxon>Isopoda</taxon>
        <taxon>Oniscidea</taxon>
        <taxon>Crinocheta</taxon>
        <taxon>Armadillidiidae</taxon>
        <taxon>Armadillidium</taxon>
    </lineage>
</organism>
<feature type="region of interest" description="Disordered" evidence="1">
    <location>
        <begin position="852"/>
        <end position="949"/>
    </location>
</feature>
<dbReference type="Proteomes" id="UP000326759">
    <property type="component" value="Unassembled WGS sequence"/>
</dbReference>
<feature type="compositionally biased region" description="Low complexity" evidence="1">
    <location>
        <begin position="901"/>
        <end position="926"/>
    </location>
</feature>
<feature type="compositionally biased region" description="Polar residues" evidence="1">
    <location>
        <begin position="494"/>
        <end position="504"/>
    </location>
</feature>
<gene>
    <name evidence="3" type="primary">UBN1</name>
    <name evidence="3" type="ORF">Anas_11518</name>
</gene>
<evidence type="ECO:0000259" key="2">
    <source>
        <dbReference type="Pfam" id="PF14075"/>
    </source>
</evidence>
<dbReference type="Pfam" id="PF14075">
    <property type="entry name" value="UBN_AB"/>
    <property type="match status" value="1"/>
</dbReference>
<protein>
    <submittedName>
        <fullName evidence="3">Ubinuclein-1</fullName>
    </submittedName>
</protein>
<dbReference type="PANTHER" id="PTHR21669">
    <property type="entry name" value="CAPZ-INTERACTING PROTEIN AND RELATED PROTEINS"/>
    <property type="match status" value="1"/>
</dbReference>
<feature type="domain" description="Ubinuclein middle" evidence="2">
    <location>
        <begin position="91"/>
        <end position="296"/>
    </location>
</feature>
<dbReference type="OrthoDB" id="68076at2759"/>
<evidence type="ECO:0000313" key="3">
    <source>
        <dbReference type="EMBL" id="KAB7500728.1"/>
    </source>
</evidence>
<dbReference type="EMBL" id="SEYY01012918">
    <property type="protein sequence ID" value="KAB7500728.1"/>
    <property type="molecule type" value="Genomic_DNA"/>
</dbReference>
<feature type="region of interest" description="Disordered" evidence="1">
    <location>
        <begin position="409"/>
        <end position="474"/>
    </location>
</feature>
<dbReference type="GO" id="GO:0006325">
    <property type="term" value="P:chromatin organization"/>
    <property type="evidence" value="ECO:0007669"/>
    <property type="project" value="TreeGrafter"/>
</dbReference>
<dbReference type="AlphaFoldDB" id="A0A5N5T454"/>
<feature type="compositionally biased region" description="Polar residues" evidence="1">
    <location>
        <begin position="416"/>
        <end position="432"/>
    </location>
</feature>
<feature type="compositionally biased region" description="Basic and acidic residues" evidence="1">
    <location>
        <begin position="49"/>
        <end position="62"/>
    </location>
</feature>
<feature type="compositionally biased region" description="Polar residues" evidence="1">
    <location>
        <begin position="862"/>
        <end position="871"/>
    </location>
</feature>
<reference evidence="3 4" key="1">
    <citation type="journal article" date="2019" name="PLoS Biol.">
        <title>Sex chromosomes control vertical transmission of feminizing Wolbachia symbionts in an isopod.</title>
        <authorList>
            <person name="Becking T."/>
            <person name="Chebbi M.A."/>
            <person name="Giraud I."/>
            <person name="Moumen B."/>
            <person name="Laverre T."/>
            <person name="Caubet Y."/>
            <person name="Peccoud J."/>
            <person name="Gilbert C."/>
            <person name="Cordaux R."/>
        </authorList>
    </citation>
    <scope>NUCLEOTIDE SEQUENCE [LARGE SCALE GENOMIC DNA]</scope>
    <source>
        <strain evidence="3">ANa2</strain>
        <tissue evidence="3">Whole body excluding digestive tract and cuticle</tissue>
    </source>
</reference>
<feature type="region of interest" description="Disordered" evidence="1">
    <location>
        <begin position="333"/>
        <end position="393"/>
    </location>
</feature>
<evidence type="ECO:0000256" key="1">
    <source>
        <dbReference type="SAM" id="MobiDB-lite"/>
    </source>
</evidence>
<feature type="compositionally biased region" description="Polar residues" evidence="1">
    <location>
        <begin position="750"/>
        <end position="763"/>
    </location>
</feature>
<dbReference type="PANTHER" id="PTHR21669:SF28">
    <property type="entry name" value="YEMANUCLEIN"/>
    <property type="match status" value="1"/>
</dbReference>
<evidence type="ECO:0000313" key="4">
    <source>
        <dbReference type="Proteomes" id="UP000326759"/>
    </source>
</evidence>
<name>A0A5N5T454_9CRUS</name>
<feature type="region of interest" description="Disordered" evidence="1">
    <location>
        <begin position="17"/>
        <end position="67"/>
    </location>
</feature>
<feature type="region of interest" description="Disordered" evidence="1">
    <location>
        <begin position="211"/>
        <end position="231"/>
    </location>
</feature>
<feature type="compositionally biased region" description="Basic and acidic residues" evidence="1">
    <location>
        <begin position="765"/>
        <end position="780"/>
    </location>
</feature>